<keyword evidence="2" id="KW-1185">Reference proteome</keyword>
<protein>
    <submittedName>
        <fullName evidence="1">Uncharacterized protein</fullName>
    </submittedName>
</protein>
<gene>
    <name evidence="1" type="ORF">QVD17_16733</name>
</gene>
<accession>A0AAD8KYA6</accession>
<dbReference type="AlphaFoldDB" id="A0AAD8KYA6"/>
<dbReference type="Proteomes" id="UP001229421">
    <property type="component" value="Unassembled WGS sequence"/>
</dbReference>
<dbReference type="EMBL" id="JAUHHV010000004">
    <property type="protein sequence ID" value="KAK1427960.1"/>
    <property type="molecule type" value="Genomic_DNA"/>
</dbReference>
<reference evidence="1" key="1">
    <citation type="journal article" date="2023" name="bioRxiv">
        <title>Improved chromosome-level genome assembly for marigold (Tagetes erecta).</title>
        <authorList>
            <person name="Jiang F."/>
            <person name="Yuan L."/>
            <person name="Wang S."/>
            <person name="Wang H."/>
            <person name="Xu D."/>
            <person name="Wang A."/>
            <person name="Fan W."/>
        </authorList>
    </citation>
    <scope>NUCLEOTIDE SEQUENCE</scope>
    <source>
        <strain evidence="1">WSJ</strain>
        <tissue evidence="1">Leaf</tissue>
    </source>
</reference>
<evidence type="ECO:0000313" key="2">
    <source>
        <dbReference type="Proteomes" id="UP001229421"/>
    </source>
</evidence>
<name>A0AAD8KYA6_TARER</name>
<organism evidence="1 2">
    <name type="scientific">Tagetes erecta</name>
    <name type="common">African marigold</name>
    <dbReference type="NCBI Taxonomy" id="13708"/>
    <lineage>
        <taxon>Eukaryota</taxon>
        <taxon>Viridiplantae</taxon>
        <taxon>Streptophyta</taxon>
        <taxon>Embryophyta</taxon>
        <taxon>Tracheophyta</taxon>
        <taxon>Spermatophyta</taxon>
        <taxon>Magnoliopsida</taxon>
        <taxon>eudicotyledons</taxon>
        <taxon>Gunneridae</taxon>
        <taxon>Pentapetalae</taxon>
        <taxon>asterids</taxon>
        <taxon>campanulids</taxon>
        <taxon>Asterales</taxon>
        <taxon>Asteraceae</taxon>
        <taxon>Asteroideae</taxon>
        <taxon>Heliantheae alliance</taxon>
        <taxon>Tageteae</taxon>
        <taxon>Tagetes</taxon>
    </lineage>
</organism>
<sequence length="79" mass="9024">MYVFGTSIPSGNGEHVFSFNLMLVNYVNFSFVAKSVSVLELDRCYFLATSLCLHKHVTLIKVPVWLSRTNMRICIICFT</sequence>
<comment type="caution">
    <text evidence="1">The sequence shown here is derived from an EMBL/GenBank/DDBJ whole genome shotgun (WGS) entry which is preliminary data.</text>
</comment>
<proteinExistence type="predicted"/>
<evidence type="ECO:0000313" key="1">
    <source>
        <dbReference type="EMBL" id="KAK1427960.1"/>
    </source>
</evidence>